<dbReference type="AlphaFoldDB" id="A0A4Z0A9D3"/>
<dbReference type="EMBL" id="SFCI01000016">
    <property type="protein sequence ID" value="TFY83662.1"/>
    <property type="molecule type" value="Genomic_DNA"/>
</dbReference>
<sequence length="184" mass="19655">MKFTTLLSFALAAATARASTVHCDNKQTLSTAYVGQNSGVRVEHVKCSNPITPTGDTIAVRSVLGKRQENVCGATCNTNCFSGAGGGPDPNDCTVIADALLYDSQNIANVFDMNPAQNTSLIVMTYASCESFIVNQTNDTLQYCRTDWSSLVDYIAPNCQATQNAHGGNCVASDGRWFVQVQHS</sequence>
<organism evidence="2 3">
    <name type="scientific">Hericium alpestre</name>
    <dbReference type="NCBI Taxonomy" id="135208"/>
    <lineage>
        <taxon>Eukaryota</taxon>
        <taxon>Fungi</taxon>
        <taxon>Dikarya</taxon>
        <taxon>Basidiomycota</taxon>
        <taxon>Agaricomycotina</taxon>
        <taxon>Agaricomycetes</taxon>
        <taxon>Russulales</taxon>
        <taxon>Hericiaceae</taxon>
        <taxon>Hericium</taxon>
    </lineage>
</organism>
<keyword evidence="1" id="KW-0732">Signal</keyword>
<feature type="signal peptide" evidence="1">
    <location>
        <begin position="1"/>
        <end position="18"/>
    </location>
</feature>
<keyword evidence="3" id="KW-1185">Reference proteome</keyword>
<accession>A0A4Z0A9D3</accession>
<comment type="caution">
    <text evidence="2">The sequence shown here is derived from an EMBL/GenBank/DDBJ whole genome shotgun (WGS) entry which is preliminary data.</text>
</comment>
<protein>
    <submittedName>
        <fullName evidence="2">Uncharacterized protein</fullName>
    </submittedName>
</protein>
<evidence type="ECO:0000313" key="2">
    <source>
        <dbReference type="EMBL" id="TFY83662.1"/>
    </source>
</evidence>
<evidence type="ECO:0000256" key="1">
    <source>
        <dbReference type="SAM" id="SignalP"/>
    </source>
</evidence>
<dbReference type="Proteomes" id="UP000298061">
    <property type="component" value="Unassembled WGS sequence"/>
</dbReference>
<reference evidence="2 3" key="1">
    <citation type="submission" date="2019-02" db="EMBL/GenBank/DDBJ databases">
        <title>Genome sequencing of the rare red list fungi Hericium alpestre (H. flagellum).</title>
        <authorList>
            <person name="Buettner E."/>
            <person name="Kellner H."/>
        </authorList>
    </citation>
    <scope>NUCLEOTIDE SEQUENCE [LARGE SCALE GENOMIC DNA]</scope>
    <source>
        <strain evidence="2 3">DSM 108284</strain>
    </source>
</reference>
<dbReference type="OrthoDB" id="3226519at2759"/>
<feature type="chain" id="PRO_5021303924" evidence="1">
    <location>
        <begin position="19"/>
        <end position="184"/>
    </location>
</feature>
<proteinExistence type="predicted"/>
<evidence type="ECO:0000313" key="3">
    <source>
        <dbReference type="Proteomes" id="UP000298061"/>
    </source>
</evidence>
<name>A0A4Z0A9D3_9AGAM</name>
<gene>
    <name evidence="2" type="ORF">EWM64_g343</name>
</gene>